<keyword evidence="3" id="KW-0460">Magnesium</keyword>
<dbReference type="OrthoDB" id="9788272at2"/>
<dbReference type="InterPro" id="IPR050065">
    <property type="entry name" value="GlmU-like"/>
</dbReference>
<dbReference type="STRING" id="870908.SAMN04488044_1810"/>
<reference evidence="6" key="1">
    <citation type="submission" date="2016-11" db="EMBL/GenBank/DDBJ databases">
        <authorList>
            <person name="Varghese N."/>
            <person name="Submissions S."/>
        </authorList>
    </citation>
    <scope>NUCLEOTIDE SEQUENCE [LARGE SCALE GENOMIC DNA]</scope>
    <source>
        <strain evidence="6">DSM 28223</strain>
    </source>
</reference>
<evidence type="ECO:0000256" key="3">
    <source>
        <dbReference type="ARBA" id="ARBA00022842"/>
    </source>
</evidence>
<dbReference type="PANTHER" id="PTHR43584:SF8">
    <property type="entry name" value="N-ACETYLMURAMATE ALPHA-1-PHOSPHATE URIDYLYLTRANSFERASE"/>
    <property type="match status" value="1"/>
</dbReference>
<protein>
    <submittedName>
        <fullName evidence="5">Mannose-1-phosphate guanylyltransferase</fullName>
    </submittedName>
</protein>
<accession>A0A1M5PGD8</accession>
<dbReference type="GO" id="GO:0016779">
    <property type="term" value="F:nucleotidyltransferase activity"/>
    <property type="evidence" value="ECO:0007669"/>
    <property type="project" value="UniProtKB-KW"/>
</dbReference>
<dbReference type="EMBL" id="FQWM01000002">
    <property type="protein sequence ID" value="SHH00757.1"/>
    <property type="molecule type" value="Genomic_DNA"/>
</dbReference>
<dbReference type="PANTHER" id="PTHR43584">
    <property type="entry name" value="NUCLEOTIDYL TRANSFERASE"/>
    <property type="match status" value="1"/>
</dbReference>
<keyword evidence="1 5" id="KW-0808">Transferase</keyword>
<dbReference type="AlphaFoldDB" id="A0A1M5PGD8"/>
<name>A0A1M5PGD8_9RHOB</name>
<keyword evidence="2 5" id="KW-0548">Nucleotidyltransferase</keyword>
<dbReference type="InterPro" id="IPR029044">
    <property type="entry name" value="Nucleotide-diphossugar_trans"/>
</dbReference>
<proteinExistence type="predicted"/>
<gene>
    <name evidence="5" type="ORF">SAMN04488044_1810</name>
</gene>
<dbReference type="InterPro" id="IPR025877">
    <property type="entry name" value="MobA-like_NTP_Trfase"/>
</dbReference>
<organism evidence="5 6">
    <name type="scientific">Cognatishimia maritima</name>
    <dbReference type="NCBI Taxonomy" id="870908"/>
    <lineage>
        <taxon>Bacteria</taxon>
        <taxon>Pseudomonadati</taxon>
        <taxon>Pseudomonadota</taxon>
        <taxon>Alphaproteobacteria</taxon>
        <taxon>Rhodobacterales</taxon>
        <taxon>Paracoccaceae</taxon>
        <taxon>Cognatishimia</taxon>
    </lineage>
</organism>
<dbReference type="CDD" id="cd06422">
    <property type="entry name" value="NTP_transferase_like_1"/>
    <property type="match status" value="1"/>
</dbReference>
<dbReference type="Proteomes" id="UP000184211">
    <property type="component" value="Unassembled WGS sequence"/>
</dbReference>
<evidence type="ECO:0000256" key="1">
    <source>
        <dbReference type="ARBA" id="ARBA00022679"/>
    </source>
</evidence>
<dbReference type="RefSeq" id="WP_072792555.1">
    <property type="nucleotide sequence ID" value="NZ_FQWM01000002.1"/>
</dbReference>
<dbReference type="Gene3D" id="3.90.550.10">
    <property type="entry name" value="Spore Coat Polysaccharide Biosynthesis Protein SpsA, Chain A"/>
    <property type="match status" value="1"/>
</dbReference>
<dbReference type="Pfam" id="PF12804">
    <property type="entry name" value="NTP_transf_3"/>
    <property type="match status" value="1"/>
</dbReference>
<sequence length="231" mass="25194">MRHRPDALMLFAAGFGTRMGALTAQTPKPLLEVAGKPLIDHSLDLALSQNFGTIAANLHYLPKQLETHLSKRNVTCIFEEPDILETGGGLKNALPHLGNGPIVTSNTDAIWLGPNPFDMILKAWDADRMDALLLCVPLQNCHGHSGAGDFVMGSDGRLTRQPGGHVYGGIQILKTQLLHGIEEKAFSLNLLWNQMLSNQRLFGLSYPGQWCDVGRPDGIDLAETLLRGRDV</sequence>
<feature type="domain" description="MobA-like NTP transferase" evidence="4">
    <location>
        <begin position="10"/>
        <end position="133"/>
    </location>
</feature>
<evidence type="ECO:0000256" key="2">
    <source>
        <dbReference type="ARBA" id="ARBA00022695"/>
    </source>
</evidence>
<evidence type="ECO:0000259" key="4">
    <source>
        <dbReference type="Pfam" id="PF12804"/>
    </source>
</evidence>
<evidence type="ECO:0000313" key="6">
    <source>
        <dbReference type="Proteomes" id="UP000184211"/>
    </source>
</evidence>
<dbReference type="SUPFAM" id="SSF53448">
    <property type="entry name" value="Nucleotide-diphospho-sugar transferases"/>
    <property type="match status" value="1"/>
</dbReference>
<keyword evidence="6" id="KW-1185">Reference proteome</keyword>
<evidence type="ECO:0000313" key="5">
    <source>
        <dbReference type="EMBL" id="SHH00757.1"/>
    </source>
</evidence>